<dbReference type="GO" id="GO:0032259">
    <property type="term" value="P:methylation"/>
    <property type="evidence" value="ECO:0007669"/>
    <property type="project" value="UniProtKB-KW"/>
</dbReference>
<dbReference type="NCBIfam" id="NF042963">
    <property type="entry name" value="DUF1156_antiphage"/>
    <property type="match status" value="1"/>
</dbReference>
<dbReference type="Pfam" id="PF06634">
    <property type="entry name" value="DUF1156"/>
    <property type="match status" value="1"/>
</dbReference>
<evidence type="ECO:0000313" key="3">
    <source>
        <dbReference type="Proteomes" id="UP000538566"/>
    </source>
</evidence>
<dbReference type="RefSeq" id="WP_144901134.1">
    <property type="nucleotide sequence ID" value="NZ_JACHOA010000001.1"/>
</dbReference>
<dbReference type="InterPro" id="IPR029063">
    <property type="entry name" value="SAM-dependent_MTases_sf"/>
</dbReference>
<dbReference type="Gene3D" id="3.40.50.150">
    <property type="entry name" value="Vaccinia Virus protein VP39"/>
    <property type="match status" value="2"/>
</dbReference>
<evidence type="ECO:0000259" key="1">
    <source>
        <dbReference type="Pfam" id="PF06634"/>
    </source>
</evidence>
<name>A0A7W7A9E7_9SPHN</name>
<evidence type="ECO:0000313" key="2">
    <source>
        <dbReference type="EMBL" id="MBB4612711.1"/>
    </source>
</evidence>
<organism evidence="2 3">
    <name type="scientific">Novosphingobium taihuense</name>
    <dbReference type="NCBI Taxonomy" id="260085"/>
    <lineage>
        <taxon>Bacteria</taxon>
        <taxon>Pseudomonadati</taxon>
        <taxon>Pseudomonadota</taxon>
        <taxon>Alphaproteobacteria</taxon>
        <taxon>Sphingomonadales</taxon>
        <taxon>Sphingomonadaceae</taxon>
        <taxon>Novosphingobium</taxon>
    </lineage>
</organism>
<dbReference type="InterPro" id="IPR009537">
    <property type="entry name" value="DUF1156"/>
</dbReference>
<accession>A0A7W7A9E7</accession>
<dbReference type="InterPro" id="IPR049953">
    <property type="entry name" value="Antiphage_assoc"/>
</dbReference>
<comment type="caution">
    <text evidence="2">The sequence shown here is derived from an EMBL/GenBank/DDBJ whole genome shotgun (WGS) entry which is preliminary data.</text>
</comment>
<dbReference type="SUPFAM" id="SSF53335">
    <property type="entry name" value="S-adenosyl-L-methionine-dependent methyltransferases"/>
    <property type="match status" value="2"/>
</dbReference>
<feature type="domain" description="DUF1156" evidence="1">
    <location>
        <begin position="26"/>
        <end position="88"/>
    </location>
</feature>
<reference evidence="2 3" key="1">
    <citation type="submission" date="2020-08" db="EMBL/GenBank/DDBJ databases">
        <title>Genomic Encyclopedia of Type Strains, Phase IV (KMG-IV): sequencing the most valuable type-strain genomes for metagenomic binning, comparative biology and taxonomic classification.</title>
        <authorList>
            <person name="Goeker M."/>
        </authorList>
    </citation>
    <scope>NUCLEOTIDE SEQUENCE [LARGE SCALE GENOMIC DNA]</scope>
    <source>
        <strain evidence="2 3">DSM 17507</strain>
    </source>
</reference>
<keyword evidence="3" id="KW-1185">Reference proteome</keyword>
<proteinExistence type="predicted"/>
<sequence>MTMTATEKSAVVPLSLRDAPSLIERAWPTAKISAETQKERKAVQGQTLTGLGSYWKGRKPLILTRACVLAALMPATDDLERDVEIFEKLMGMADETFGRRYDGGPTAFVKTFPDHALEVAEDTGRSWVWRDDLDPRERQRRIAQAFIDIPYGQRLEKVKRPEELAEHELLDGIWGEVNAHLRTRASSIAELVEQLGVMRFGRRPLLADTFSGSGSIPFEAARVGCDVIASDLNPIACMLSWASFNIVGASPERHAEIVREMRQIANNVDKAITDIGIEHDADGNRAKLYLYCVEVRCPRTGWMVPVTPTWMISKKRNTIARLIPDHANKRYEIEILNGVTDKEVEAAEVGTLRGGRLHHPMLNDDLGISMKEIRGDFRVDDGTSGNRLRLWEKDDVRPRPNDIFQERLYAIQWMDGQDIKKGKANPRTWFASVTPEDLAREEEVVEYVERHLAEWQRDGFVSDMQIEPGNKTDEPIRTRGWTYWHHLFCPRQILFTALILSEAKMSPEGRAFAAKFIDWNSKLCRYGTGAARESVAQTFYNQALNTFPNYGVRSFGFARSYLEDVPNNSPLSGQSRLISRRASEADEHVDIYLTDPPYADAVQYDEITEFFIAWLRKNPPAPFDKWIWDSRRNLAIKGEGQSFKTAMIDAYGAMTKHMSDNGIQIVQFTHQDAKTWSDMAQIFWGAGLQVVQDWYVSTENMTELKKGGYVQGTHMIVLRKRQGEQSGYQDEIVHEIRDEVERQIKDMIGLNDQMDAARGENIFNDADLQMAGYAAALRVLTAYTKIDGKDMTQEALRPRKRGEKTLVDELTEFAVQTANEFLVPDGLERELWLELNGAERFYLKMMDIEEAGEAKLDQFQNFAKAFRVGDYDDLMVSKTPNNSKLKTAKGLGRGAMAEGVQFGRDSTVRLALRAIWRVGKEDEVEDVLDELRDLIPDYLRKRDVLRQIVAYVATKRERNDPAEASAARILGTAIQTERI</sequence>
<dbReference type="AlphaFoldDB" id="A0A7W7A9E7"/>
<keyword evidence="2" id="KW-0808">Transferase</keyword>
<protein>
    <submittedName>
        <fullName evidence="2">Adenine-specific DNA methylase</fullName>
    </submittedName>
</protein>
<dbReference type="OrthoDB" id="3197274at2"/>
<dbReference type="EMBL" id="JACHOA010000001">
    <property type="protein sequence ID" value="MBB4612711.1"/>
    <property type="molecule type" value="Genomic_DNA"/>
</dbReference>
<dbReference type="GO" id="GO:0008168">
    <property type="term" value="F:methyltransferase activity"/>
    <property type="evidence" value="ECO:0007669"/>
    <property type="project" value="UniProtKB-KW"/>
</dbReference>
<gene>
    <name evidence="2" type="ORF">GGR37_000957</name>
</gene>
<dbReference type="Proteomes" id="UP000538566">
    <property type="component" value="Unassembled WGS sequence"/>
</dbReference>
<keyword evidence="2" id="KW-0489">Methyltransferase</keyword>